<comment type="caution">
    <text evidence="6">The sequence shown here is derived from an EMBL/GenBank/DDBJ whole genome shotgun (WGS) entry which is preliminary data.</text>
</comment>
<keyword evidence="6" id="KW-0282">Flagellum</keyword>
<dbReference type="InterPro" id="IPR008622">
    <property type="entry name" value="FliT"/>
</dbReference>
<evidence type="ECO:0000256" key="1">
    <source>
        <dbReference type="ARBA" id="ARBA00004514"/>
    </source>
</evidence>
<dbReference type="Pfam" id="PF05400">
    <property type="entry name" value="FliT"/>
    <property type="match status" value="1"/>
</dbReference>
<keyword evidence="6" id="KW-0966">Cell projection</keyword>
<keyword evidence="6" id="KW-0969">Cilium</keyword>
<evidence type="ECO:0000313" key="7">
    <source>
        <dbReference type="Proteomes" id="UP001255917"/>
    </source>
</evidence>
<comment type="subcellular location">
    <subcellularLocation>
        <location evidence="1">Cytoplasm</location>
        <location evidence="1">Cytosol</location>
    </subcellularLocation>
</comment>
<keyword evidence="2" id="KW-0963">Cytoplasm</keyword>
<evidence type="ECO:0000256" key="4">
    <source>
        <dbReference type="ARBA" id="ARBA00023186"/>
    </source>
</evidence>
<proteinExistence type="predicted"/>
<dbReference type="RefSeq" id="WP_315585912.1">
    <property type="nucleotide sequence ID" value="NZ_JAVXUR010000002.1"/>
</dbReference>
<keyword evidence="4" id="KW-0143">Chaperone</keyword>
<evidence type="ECO:0000256" key="3">
    <source>
        <dbReference type="ARBA" id="ARBA00022795"/>
    </source>
</evidence>
<keyword evidence="7" id="KW-1185">Reference proteome</keyword>
<evidence type="ECO:0000313" key="6">
    <source>
        <dbReference type="EMBL" id="MDT8879176.1"/>
    </source>
</evidence>
<dbReference type="Gene3D" id="1.20.58.380">
    <property type="entry name" value="Flagellar protein flit"/>
    <property type="match status" value="1"/>
</dbReference>
<sequence>MEHDAEPNSQQALVEHYEALRSRTRRMLSAARDADWTALVDQESSYLVQVEQLTTLEAGHRLDAEHRARKATLLEEILENDLEIRARLIERRDELGELIGAAQRQRKLRHAYDISEPGHGSRAP</sequence>
<name>A0ABU3NG88_9GAMM</name>
<accession>A0ABU3NG88</accession>
<gene>
    <name evidence="6" type="ORF">RSO68_06820</name>
</gene>
<keyword evidence="3" id="KW-1005">Bacterial flagellum biogenesis</keyword>
<dbReference type="Proteomes" id="UP001255917">
    <property type="component" value="Unassembled WGS sequence"/>
</dbReference>
<evidence type="ECO:0000256" key="2">
    <source>
        <dbReference type="ARBA" id="ARBA00022490"/>
    </source>
</evidence>
<dbReference type="EMBL" id="JAVXUR010000002">
    <property type="protein sequence ID" value="MDT8879176.1"/>
    <property type="molecule type" value="Genomic_DNA"/>
</dbReference>
<organism evidence="6 7">
    <name type="scientific">Halomonas saccharevitans</name>
    <dbReference type="NCBI Taxonomy" id="416872"/>
    <lineage>
        <taxon>Bacteria</taxon>
        <taxon>Pseudomonadati</taxon>
        <taxon>Pseudomonadota</taxon>
        <taxon>Gammaproteobacteria</taxon>
        <taxon>Oceanospirillales</taxon>
        <taxon>Halomonadaceae</taxon>
        <taxon>Halomonas</taxon>
    </lineage>
</organism>
<reference evidence="7" key="1">
    <citation type="submission" date="2023-07" db="EMBL/GenBank/DDBJ databases">
        <title>Substrates and metabolic shifts associated with increased methane emissions in unrestored hypersaline salterns.</title>
        <authorList>
            <person name="Bueno De Mesquita C.P."/>
            <person name="Tringe S.G."/>
        </authorList>
    </citation>
    <scope>NUCLEOTIDE SEQUENCE [LARGE SCALE GENOMIC DNA]</scope>
    <source>
        <strain evidence="7">I4</strain>
    </source>
</reference>
<protein>
    <recommendedName>
        <fullName evidence="5">Flagellar protein FliT</fullName>
    </recommendedName>
</protein>
<evidence type="ECO:0000256" key="5">
    <source>
        <dbReference type="ARBA" id="ARBA00093797"/>
    </source>
</evidence>